<keyword evidence="2" id="KW-0812">Transmembrane</keyword>
<dbReference type="InterPro" id="IPR016187">
    <property type="entry name" value="CTDL_fold"/>
</dbReference>
<dbReference type="CDD" id="cd00037">
    <property type="entry name" value="CLECT"/>
    <property type="match status" value="1"/>
</dbReference>
<dbReference type="AlphaFoldDB" id="A0AA36D3D3"/>
<evidence type="ECO:0000259" key="3">
    <source>
        <dbReference type="PROSITE" id="PS50041"/>
    </source>
</evidence>
<reference evidence="4" key="1">
    <citation type="submission" date="2023-06" db="EMBL/GenBank/DDBJ databases">
        <authorList>
            <person name="Delattre M."/>
        </authorList>
    </citation>
    <scope>NUCLEOTIDE SEQUENCE</scope>
    <source>
        <strain evidence="4">AF72</strain>
    </source>
</reference>
<keyword evidence="2" id="KW-1133">Transmembrane helix</keyword>
<feature type="non-terminal residue" evidence="4">
    <location>
        <position position="1"/>
    </location>
</feature>
<keyword evidence="2" id="KW-0472">Membrane</keyword>
<dbReference type="Pfam" id="PF00059">
    <property type="entry name" value="Lectin_C"/>
    <property type="match status" value="1"/>
</dbReference>
<feature type="domain" description="C-type lectin" evidence="3">
    <location>
        <begin position="45"/>
        <end position="158"/>
    </location>
</feature>
<evidence type="ECO:0000313" key="5">
    <source>
        <dbReference type="Proteomes" id="UP001177023"/>
    </source>
</evidence>
<accession>A0AA36D3D3</accession>
<gene>
    <name evidence="4" type="ORF">MSPICULIGERA_LOCUS17257</name>
</gene>
<feature type="transmembrane region" description="Helical" evidence="2">
    <location>
        <begin position="284"/>
        <end position="302"/>
    </location>
</feature>
<feature type="compositionally biased region" description="Polar residues" evidence="1">
    <location>
        <begin position="325"/>
        <end position="347"/>
    </location>
</feature>
<protein>
    <recommendedName>
        <fullName evidence="3">C-type lectin domain-containing protein</fullName>
    </recommendedName>
</protein>
<dbReference type="InterPro" id="IPR001304">
    <property type="entry name" value="C-type_lectin-like"/>
</dbReference>
<name>A0AA36D3D3_9BILA</name>
<evidence type="ECO:0000256" key="1">
    <source>
        <dbReference type="SAM" id="MobiDB-lite"/>
    </source>
</evidence>
<dbReference type="SUPFAM" id="SSF58100">
    <property type="entry name" value="Bacterial hemolysins"/>
    <property type="match status" value="1"/>
</dbReference>
<organism evidence="4 5">
    <name type="scientific">Mesorhabditis spiculigera</name>
    <dbReference type="NCBI Taxonomy" id="96644"/>
    <lineage>
        <taxon>Eukaryota</taxon>
        <taxon>Metazoa</taxon>
        <taxon>Ecdysozoa</taxon>
        <taxon>Nematoda</taxon>
        <taxon>Chromadorea</taxon>
        <taxon>Rhabditida</taxon>
        <taxon>Rhabditina</taxon>
        <taxon>Rhabditomorpha</taxon>
        <taxon>Rhabditoidea</taxon>
        <taxon>Rhabditidae</taxon>
        <taxon>Mesorhabditinae</taxon>
        <taxon>Mesorhabditis</taxon>
    </lineage>
</organism>
<keyword evidence="5" id="KW-1185">Reference proteome</keyword>
<dbReference type="Proteomes" id="UP001177023">
    <property type="component" value="Unassembled WGS sequence"/>
</dbReference>
<proteinExistence type="predicted"/>
<comment type="caution">
    <text evidence="4">The sequence shown here is derived from an EMBL/GenBank/DDBJ whole genome shotgun (WGS) entry which is preliminary data.</text>
</comment>
<dbReference type="Gene3D" id="3.10.100.10">
    <property type="entry name" value="Mannose-Binding Protein A, subunit A"/>
    <property type="match status" value="1"/>
</dbReference>
<dbReference type="SUPFAM" id="SSF56436">
    <property type="entry name" value="C-type lectin-like"/>
    <property type="match status" value="1"/>
</dbReference>
<feature type="region of interest" description="Disordered" evidence="1">
    <location>
        <begin position="322"/>
        <end position="347"/>
    </location>
</feature>
<dbReference type="SMART" id="SM00034">
    <property type="entry name" value="CLECT"/>
    <property type="match status" value="1"/>
</dbReference>
<evidence type="ECO:0000256" key="2">
    <source>
        <dbReference type="SAM" id="Phobius"/>
    </source>
</evidence>
<dbReference type="PROSITE" id="PS50041">
    <property type="entry name" value="C_TYPE_LECTIN_2"/>
    <property type="match status" value="1"/>
</dbReference>
<sequence>MVLLYKIQAYLQFRQIPPQKLDQMCSSGYVLKIFSICRSQTLFCRRHSCYQLSWDLLDYTEAQAACKNSDGELAYVPDEATNLFLASSFGKHITGRVWIGIEYDHEMKMWTRHNGLRAQWVNPYSEIAERASKGAYTLLGNGNWKEESKDEKHARICEYPYSNAATHEHIRQDALMNVTLEMEGHMNRTGEKRDQVMKLIETFNVTMTRLYTTTDELWDNFTDIKEDLDLVVRNFVALRQLTEQAFSSESEAHKDVEAELQRKIDDTTSDITALMDDLQRKMTLLWYLLFFCFVGIAIFVAWRKGWFLELYSRGKEKYNRIRSRPSATSQSTGQANNSVSNQCYEEA</sequence>
<dbReference type="EMBL" id="CATQJA010002655">
    <property type="protein sequence ID" value="CAJ0579023.1"/>
    <property type="molecule type" value="Genomic_DNA"/>
</dbReference>
<dbReference type="InterPro" id="IPR016186">
    <property type="entry name" value="C-type_lectin-like/link_sf"/>
</dbReference>
<evidence type="ECO:0000313" key="4">
    <source>
        <dbReference type="EMBL" id="CAJ0579023.1"/>
    </source>
</evidence>